<dbReference type="AlphaFoldDB" id="A0A9X1U458"/>
<protein>
    <submittedName>
        <fullName evidence="2">Uncharacterized protein</fullName>
    </submittedName>
</protein>
<organism evidence="2 3">
    <name type="scientific">Sphingomonas cremea</name>
    <dbReference type="NCBI Taxonomy" id="2904799"/>
    <lineage>
        <taxon>Bacteria</taxon>
        <taxon>Pseudomonadati</taxon>
        <taxon>Pseudomonadota</taxon>
        <taxon>Alphaproteobacteria</taxon>
        <taxon>Sphingomonadales</taxon>
        <taxon>Sphingomonadaceae</taxon>
        <taxon>Sphingomonas</taxon>
    </lineage>
</organism>
<comment type="caution">
    <text evidence="2">The sequence shown here is derived from an EMBL/GenBank/DDBJ whole genome shotgun (WGS) entry which is preliminary data.</text>
</comment>
<feature type="transmembrane region" description="Helical" evidence="1">
    <location>
        <begin position="48"/>
        <end position="70"/>
    </location>
</feature>
<keyword evidence="1" id="KW-0812">Transmembrane</keyword>
<keyword evidence="1" id="KW-0472">Membrane</keyword>
<evidence type="ECO:0000256" key="1">
    <source>
        <dbReference type="SAM" id="Phobius"/>
    </source>
</evidence>
<evidence type="ECO:0000313" key="3">
    <source>
        <dbReference type="Proteomes" id="UP001139410"/>
    </source>
</evidence>
<feature type="transmembrane region" description="Helical" evidence="1">
    <location>
        <begin position="21"/>
        <end position="42"/>
    </location>
</feature>
<proteinExistence type="predicted"/>
<keyword evidence="1" id="KW-1133">Transmembrane helix</keyword>
<dbReference type="EMBL" id="JAKFGM010000001">
    <property type="protein sequence ID" value="MCF2513866.1"/>
    <property type="molecule type" value="Genomic_DNA"/>
</dbReference>
<name>A0A9X1U458_9SPHN</name>
<sequence>MSDPWFRPYARISYQPVTWQGWAVIAAMAAVAVPLGIASVIYAKAHPLMAWTAGIVAVVSVAVGHVIVVWKMDREYRRR</sequence>
<keyword evidence="3" id="KW-1185">Reference proteome</keyword>
<dbReference type="Proteomes" id="UP001139410">
    <property type="component" value="Unassembled WGS sequence"/>
</dbReference>
<dbReference type="RefSeq" id="WP_235066360.1">
    <property type="nucleotide sequence ID" value="NZ_JAKFGM010000001.1"/>
</dbReference>
<accession>A0A9X1U458</accession>
<gene>
    <name evidence="2" type="ORF">LVY65_02125</name>
</gene>
<reference evidence="2" key="1">
    <citation type="submission" date="2022-01" db="EMBL/GenBank/DDBJ databases">
        <authorList>
            <person name="Jo J.-H."/>
            <person name="Im W.-T."/>
        </authorList>
    </citation>
    <scope>NUCLEOTIDE SEQUENCE</scope>
    <source>
        <strain evidence="2">G124</strain>
    </source>
</reference>
<evidence type="ECO:0000313" key="2">
    <source>
        <dbReference type="EMBL" id="MCF2513866.1"/>
    </source>
</evidence>